<dbReference type="SMART" id="SM01228">
    <property type="entry name" value="GIDA_assoc_3"/>
    <property type="match status" value="1"/>
</dbReference>
<evidence type="ECO:0000313" key="6">
    <source>
        <dbReference type="EMBL" id="VAX32175.1"/>
    </source>
</evidence>
<dbReference type="GO" id="GO:0005829">
    <property type="term" value="C:cytosol"/>
    <property type="evidence" value="ECO:0007669"/>
    <property type="project" value="TreeGrafter"/>
</dbReference>
<dbReference type="HAMAP" id="MF_00129">
    <property type="entry name" value="MnmG_GidA"/>
    <property type="match status" value="1"/>
</dbReference>
<keyword evidence="3" id="KW-0285">Flavoprotein</keyword>
<dbReference type="InterPro" id="IPR040131">
    <property type="entry name" value="MnmG_N"/>
</dbReference>
<dbReference type="InterPro" id="IPR044920">
    <property type="entry name" value="MnmG_C_subdom_sf"/>
</dbReference>
<dbReference type="SUPFAM" id="SSF51905">
    <property type="entry name" value="FAD/NAD(P)-binding domain"/>
    <property type="match status" value="1"/>
</dbReference>
<dbReference type="Pfam" id="PF01134">
    <property type="entry name" value="GIDA"/>
    <property type="match status" value="1"/>
</dbReference>
<accession>A0A3B1DKG1</accession>
<feature type="domain" description="tRNA uridine 5-carboxymethylaminomethyl modification enzyme C-terminal subdomain" evidence="5">
    <location>
        <begin position="543"/>
        <end position="614"/>
    </location>
</feature>
<sequence>MLKNKYEVIVVGAGHAGCEAALASAAMGADTLLLTLSLDNIGQLSCNPAIGGIAKGHLVREIDALGGAMARVIDRAGIQFRMLNRRKGPAVRALRAQADRAVYQAVMTEMLLKAENLKVVEGMVDELLVEKGKIVGVRLSDQNKVFSSAVVLTTGTFLQGLIHIGFERFPAGRMGEKRSEEASKSLLAHGFRLGRLKTGTPPRLDGRTIDNSKLEIQHGDQPPLPFSYATEQLSLEQLPCYLTYTNERTHEIIQAHLGESPLYTGVIKGTGPRYCPSIEDKVVKFSSQPRHQIFLEPEGRNTDVVYPNGISTSLSQAVQLAFVRSIPGLEGVEILRPGYAIEYDYIPPTQLRCTLETKAVDGLYHAGQINGTSGYEEAAAQGLMAGINAVRKLRNAGDFVLARSEAYIGVLIDDLITLGTEEPYRMFTSRAEYRLLLRQGSADLRLMEKGHALGLLPEALYLKLMKKKEVIASGHSWFEKTRLAKLPGGLASFEAKGLSGGLGGQSLKQLMKRPEVDFLWFEPWFPLDTAGDVSISEEIEFQIKYEGYIKRELGHALRFKASEEKSIPSQFNYDEVPGLSSEVREKLKNVRPYSLGQAARISGVTPAALSILMIALEKQKRMKLQKNKKESQETFCKLRKIS</sequence>
<evidence type="ECO:0000256" key="4">
    <source>
        <dbReference type="ARBA" id="ARBA00022827"/>
    </source>
</evidence>
<comment type="cofactor">
    <cofactor evidence="1">
        <name>FAD</name>
        <dbReference type="ChEBI" id="CHEBI:57692"/>
    </cofactor>
</comment>
<proteinExistence type="inferred from homology"/>
<dbReference type="Gene3D" id="1.10.10.1800">
    <property type="entry name" value="tRNA uridine 5-carboxymethylaminomethyl modification enzyme MnmG/GidA"/>
    <property type="match status" value="1"/>
</dbReference>
<evidence type="ECO:0000256" key="1">
    <source>
        <dbReference type="ARBA" id="ARBA00001974"/>
    </source>
</evidence>
<dbReference type="GO" id="GO:0030488">
    <property type="term" value="P:tRNA methylation"/>
    <property type="evidence" value="ECO:0007669"/>
    <property type="project" value="TreeGrafter"/>
</dbReference>
<evidence type="ECO:0000259" key="5">
    <source>
        <dbReference type="SMART" id="SM01228"/>
    </source>
</evidence>
<dbReference type="PROSITE" id="PS01280">
    <property type="entry name" value="GIDA_1"/>
    <property type="match status" value="1"/>
</dbReference>
<dbReference type="InterPro" id="IPR004416">
    <property type="entry name" value="MnmG"/>
</dbReference>
<protein>
    <submittedName>
        <fullName evidence="6">tRNA-5-carboxymethylaminomethyl-2-thiouridine(34) synthesis protein MnmG</fullName>
    </submittedName>
</protein>
<dbReference type="InterPro" id="IPR047001">
    <property type="entry name" value="MnmG_C_subdom"/>
</dbReference>
<evidence type="ECO:0000256" key="3">
    <source>
        <dbReference type="ARBA" id="ARBA00022630"/>
    </source>
</evidence>
<name>A0A3B1DKG1_9ZZZZ</name>
<dbReference type="AlphaFoldDB" id="A0A3B1DKG1"/>
<dbReference type="Pfam" id="PF13932">
    <property type="entry name" value="SAM_GIDA_C"/>
    <property type="match status" value="1"/>
</dbReference>
<dbReference type="PROSITE" id="PS01281">
    <property type="entry name" value="GIDA_2"/>
    <property type="match status" value="1"/>
</dbReference>
<dbReference type="Gene3D" id="1.10.150.570">
    <property type="entry name" value="GidA associated domain, C-terminal subdomain"/>
    <property type="match status" value="1"/>
</dbReference>
<dbReference type="Gene3D" id="3.50.50.60">
    <property type="entry name" value="FAD/NAD(P)-binding domain"/>
    <property type="match status" value="2"/>
</dbReference>
<dbReference type="InterPro" id="IPR026904">
    <property type="entry name" value="MnmG_C"/>
</dbReference>
<dbReference type="InterPro" id="IPR049312">
    <property type="entry name" value="GIDA_C_N"/>
</dbReference>
<dbReference type="FunFam" id="3.50.50.60:FF:000002">
    <property type="entry name" value="tRNA uridine 5-carboxymethylaminomethyl modification enzyme MnmG"/>
    <property type="match status" value="1"/>
</dbReference>
<dbReference type="NCBIfam" id="TIGR00136">
    <property type="entry name" value="mnmG_gidA"/>
    <property type="match status" value="1"/>
</dbReference>
<dbReference type="Pfam" id="PF21680">
    <property type="entry name" value="GIDA_C_1st"/>
    <property type="match status" value="1"/>
</dbReference>
<dbReference type="InterPro" id="IPR020595">
    <property type="entry name" value="MnmG-rel_CS"/>
</dbReference>
<reference evidence="6" key="1">
    <citation type="submission" date="2018-06" db="EMBL/GenBank/DDBJ databases">
        <authorList>
            <person name="Zhirakovskaya E."/>
        </authorList>
    </citation>
    <scope>NUCLEOTIDE SEQUENCE</scope>
</reference>
<dbReference type="EMBL" id="UOGF01000085">
    <property type="protein sequence ID" value="VAX32175.1"/>
    <property type="molecule type" value="Genomic_DNA"/>
</dbReference>
<dbReference type="FunFam" id="1.10.150.570:FF:000001">
    <property type="entry name" value="tRNA uridine 5-carboxymethylaminomethyl modification enzyme MnmG"/>
    <property type="match status" value="1"/>
</dbReference>
<evidence type="ECO:0000256" key="2">
    <source>
        <dbReference type="ARBA" id="ARBA00007653"/>
    </source>
</evidence>
<dbReference type="InterPro" id="IPR002218">
    <property type="entry name" value="MnmG-rel"/>
</dbReference>
<organism evidence="6">
    <name type="scientific">hydrothermal vent metagenome</name>
    <dbReference type="NCBI Taxonomy" id="652676"/>
    <lineage>
        <taxon>unclassified sequences</taxon>
        <taxon>metagenomes</taxon>
        <taxon>ecological metagenomes</taxon>
    </lineage>
</organism>
<dbReference type="GO" id="GO:0002098">
    <property type="term" value="P:tRNA wobble uridine modification"/>
    <property type="evidence" value="ECO:0007669"/>
    <property type="project" value="InterPro"/>
</dbReference>
<dbReference type="PANTHER" id="PTHR11806:SF0">
    <property type="entry name" value="PROTEIN MTO1 HOMOLOG, MITOCHONDRIAL"/>
    <property type="match status" value="1"/>
</dbReference>
<gene>
    <name evidence="6" type="ORF">MNBD_NITROSPIRAE01-333</name>
</gene>
<dbReference type="GO" id="GO:0050660">
    <property type="term" value="F:flavin adenine dinucleotide binding"/>
    <property type="evidence" value="ECO:0007669"/>
    <property type="project" value="InterPro"/>
</dbReference>
<dbReference type="PANTHER" id="PTHR11806">
    <property type="entry name" value="GLUCOSE INHIBITED DIVISION PROTEIN A"/>
    <property type="match status" value="1"/>
</dbReference>
<keyword evidence="4" id="KW-0274">FAD</keyword>
<comment type="similarity">
    <text evidence="2">Belongs to the MnmG family.</text>
</comment>
<dbReference type="InterPro" id="IPR036188">
    <property type="entry name" value="FAD/NAD-bd_sf"/>
</dbReference>